<reference evidence="14 15" key="1">
    <citation type="submission" date="2023-10" db="EMBL/GenBank/DDBJ databases">
        <title>Paenibacillus strain PFR10 Genome sequencing and assembly.</title>
        <authorList>
            <person name="Kim I."/>
        </authorList>
    </citation>
    <scope>NUCLEOTIDE SEQUENCE [LARGE SCALE GENOMIC DNA]</scope>
    <source>
        <strain evidence="14 15">PFR10</strain>
    </source>
</reference>
<dbReference type="Proteomes" id="UP001260980">
    <property type="component" value="Unassembled WGS sequence"/>
</dbReference>
<keyword evidence="11 12" id="KW-0472">Membrane</keyword>
<dbReference type="SUPFAM" id="SSF55874">
    <property type="entry name" value="ATPase domain of HSP90 chaperone/DNA topoisomerase II/histidine kinase"/>
    <property type="match status" value="1"/>
</dbReference>
<dbReference type="PROSITE" id="PS50885">
    <property type="entry name" value="HAMP"/>
    <property type="match status" value="1"/>
</dbReference>
<keyword evidence="7 14" id="KW-0418">Kinase</keyword>
<dbReference type="PANTHER" id="PTHR34220:SF11">
    <property type="entry name" value="SENSOR PROTEIN KINASE HPTS"/>
    <property type="match status" value="1"/>
</dbReference>
<protein>
    <submittedName>
        <fullName evidence="14">Histidine kinase</fullName>
    </submittedName>
</protein>
<dbReference type="InterPro" id="IPR003660">
    <property type="entry name" value="HAMP_dom"/>
</dbReference>
<feature type="transmembrane region" description="Helical" evidence="12">
    <location>
        <begin position="267"/>
        <end position="286"/>
    </location>
</feature>
<dbReference type="Pfam" id="PF02518">
    <property type="entry name" value="HATPase_c"/>
    <property type="match status" value="1"/>
</dbReference>
<evidence type="ECO:0000256" key="12">
    <source>
        <dbReference type="SAM" id="Phobius"/>
    </source>
</evidence>
<gene>
    <name evidence="14" type="ORF">RQP52_26495</name>
</gene>
<evidence type="ECO:0000256" key="7">
    <source>
        <dbReference type="ARBA" id="ARBA00022777"/>
    </source>
</evidence>
<dbReference type="InterPro" id="IPR036890">
    <property type="entry name" value="HATPase_C_sf"/>
</dbReference>
<evidence type="ECO:0000313" key="14">
    <source>
        <dbReference type="EMBL" id="MDU0204642.1"/>
    </source>
</evidence>
<dbReference type="InterPro" id="IPR010559">
    <property type="entry name" value="Sig_transdc_His_kin_internal"/>
</dbReference>
<proteinExistence type="predicted"/>
<keyword evidence="5 12" id="KW-0812">Transmembrane</keyword>
<evidence type="ECO:0000256" key="5">
    <source>
        <dbReference type="ARBA" id="ARBA00022692"/>
    </source>
</evidence>
<dbReference type="Gene3D" id="3.30.565.10">
    <property type="entry name" value="Histidine kinase-like ATPase, C-terminal domain"/>
    <property type="match status" value="1"/>
</dbReference>
<evidence type="ECO:0000256" key="1">
    <source>
        <dbReference type="ARBA" id="ARBA00004651"/>
    </source>
</evidence>
<keyword evidence="2" id="KW-1003">Cell membrane</keyword>
<feature type="domain" description="HAMP" evidence="13">
    <location>
        <begin position="288"/>
        <end position="341"/>
    </location>
</feature>
<dbReference type="InterPro" id="IPR050640">
    <property type="entry name" value="Bact_2-comp_sensor_kinase"/>
</dbReference>
<dbReference type="InterPro" id="IPR003594">
    <property type="entry name" value="HATPase_dom"/>
</dbReference>
<keyword evidence="3" id="KW-0597">Phosphoprotein</keyword>
<organism evidence="14 15">
    <name type="scientific">Paenibacillus violae</name>
    <dbReference type="NCBI Taxonomy" id="3077234"/>
    <lineage>
        <taxon>Bacteria</taxon>
        <taxon>Bacillati</taxon>
        <taxon>Bacillota</taxon>
        <taxon>Bacilli</taxon>
        <taxon>Bacillales</taxon>
        <taxon>Paenibacillaceae</taxon>
        <taxon>Paenibacillus</taxon>
    </lineage>
</organism>
<keyword evidence="8" id="KW-0067">ATP-binding</keyword>
<evidence type="ECO:0000256" key="6">
    <source>
        <dbReference type="ARBA" id="ARBA00022741"/>
    </source>
</evidence>
<dbReference type="PANTHER" id="PTHR34220">
    <property type="entry name" value="SENSOR HISTIDINE KINASE YPDA"/>
    <property type="match status" value="1"/>
</dbReference>
<evidence type="ECO:0000256" key="9">
    <source>
        <dbReference type="ARBA" id="ARBA00022989"/>
    </source>
</evidence>
<dbReference type="SUPFAM" id="SSF158472">
    <property type="entry name" value="HAMP domain-like"/>
    <property type="match status" value="1"/>
</dbReference>
<comment type="subcellular location">
    <subcellularLocation>
        <location evidence="1">Cell membrane</location>
        <topology evidence="1">Multi-pass membrane protein</topology>
    </subcellularLocation>
</comment>
<evidence type="ECO:0000256" key="8">
    <source>
        <dbReference type="ARBA" id="ARBA00022840"/>
    </source>
</evidence>
<dbReference type="Pfam" id="PF06580">
    <property type="entry name" value="His_kinase"/>
    <property type="match status" value="1"/>
</dbReference>
<name>A0ABU3RLE0_9BACL</name>
<keyword evidence="4" id="KW-0808">Transferase</keyword>
<evidence type="ECO:0000256" key="11">
    <source>
        <dbReference type="ARBA" id="ARBA00023136"/>
    </source>
</evidence>
<dbReference type="Pfam" id="PF00672">
    <property type="entry name" value="HAMP"/>
    <property type="match status" value="1"/>
</dbReference>
<dbReference type="RefSeq" id="WP_315954627.1">
    <property type="nucleotide sequence ID" value="NZ_JAWCUD010000011.1"/>
</dbReference>
<sequence length="574" mass="66335">MKLMLGVLILTLPLITILIYYSVYSTKVVRNQVADSYKNMMILYMDQVDKTLEDSEKYINNTVAADSDFIAYQLSKSEYDYNFNKIMMFNKLSNDISMYKSVNSFFLYAPKRDDMLRVTRDRGTIEEDEAMNNVIKMTVDSKQINSKHWNVEQINHTYYLMYIFQSGDVYFGAWIKVENLMVPFKTIDFGTNGGALFATQNGVPLTNVDLVNRNQVQLKAVMENYYLSGNYHNFLVVGEPSSKGDFNLIALVPDEKILEKLPYLQKMVGLITFASLFSLPLGLSLLRRTIMLPLNRLMAAMKRIRSGYLEARIETFPTSDEFILVNETFNNMIAQIEGLRINVYEEQLSKQNEELQRLQLQINPHFFLNSLNILYNLAKVKNYELIKEMSLSLMKYFRYMLRSNLSLVKLKDELEHTQNYFRIQELRFPESLTCQINAPEYLIDTYVPPLVIQTFVENTVKHAITLDEPIHISIDIDVIEQDHVPYITISIQDTGTGFPDDVLHVLQKEESLVTEQGEHLGIWNIQRRLRLLYAQSAQISFSNRLPRGAAILITLPIHLKMKAGGADDVPFTDC</sequence>
<dbReference type="Gene3D" id="6.10.340.10">
    <property type="match status" value="1"/>
</dbReference>
<keyword evidence="9 12" id="KW-1133">Transmembrane helix</keyword>
<evidence type="ECO:0000259" key="13">
    <source>
        <dbReference type="PROSITE" id="PS50885"/>
    </source>
</evidence>
<evidence type="ECO:0000313" key="15">
    <source>
        <dbReference type="Proteomes" id="UP001260980"/>
    </source>
</evidence>
<dbReference type="SMART" id="SM00304">
    <property type="entry name" value="HAMP"/>
    <property type="match status" value="1"/>
</dbReference>
<dbReference type="GO" id="GO:0016301">
    <property type="term" value="F:kinase activity"/>
    <property type="evidence" value="ECO:0007669"/>
    <property type="project" value="UniProtKB-KW"/>
</dbReference>
<comment type="caution">
    <text evidence="14">The sequence shown here is derived from an EMBL/GenBank/DDBJ whole genome shotgun (WGS) entry which is preliminary data.</text>
</comment>
<dbReference type="EMBL" id="JAWCUD010000011">
    <property type="protein sequence ID" value="MDU0204642.1"/>
    <property type="molecule type" value="Genomic_DNA"/>
</dbReference>
<evidence type="ECO:0000256" key="10">
    <source>
        <dbReference type="ARBA" id="ARBA00023012"/>
    </source>
</evidence>
<dbReference type="CDD" id="cd06225">
    <property type="entry name" value="HAMP"/>
    <property type="match status" value="1"/>
</dbReference>
<evidence type="ECO:0000256" key="2">
    <source>
        <dbReference type="ARBA" id="ARBA00022475"/>
    </source>
</evidence>
<keyword evidence="15" id="KW-1185">Reference proteome</keyword>
<keyword evidence="10" id="KW-0902">Two-component regulatory system</keyword>
<evidence type="ECO:0000256" key="4">
    <source>
        <dbReference type="ARBA" id="ARBA00022679"/>
    </source>
</evidence>
<evidence type="ECO:0000256" key="3">
    <source>
        <dbReference type="ARBA" id="ARBA00022553"/>
    </source>
</evidence>
<accession>A0ABU3RLE0</accession>
<keyword evidence="6" id="KW-0547">Nucleotide-binding</keyword>